<evidence type="ECO:0000313" key="4">
    <source>
        <dbReference type="Proteomes" id="UP001196870"/>
    </source>
</evidence>
<accession>A0ABS5F1R1</accession>
<feature type="domain" description="DUF1468" evidence="2">
    <location>
        <begin position="10"/>
        <end position="143"/>
    </location>
</feature>
<organism evidence="3 4">
    <name type="scientific">Plastoroseomonas hellenica</name>
    <dbReference type="NCBI Taxonomy" id="2687306"/>
    <lineage>
        <taxon>Bacteria</taxon>
        <taxon>Pseudomonadati</taxon>
        <taxon>Pseudomonadota</taxon>
        <taxon>Alphaproteobacteria</taxon>
        <taxon>Acetobacterales</taxon>
        <taxon>Acetobacteraceae</taxon>
        <taxon>Plastoroseomonas</taxon>
    </lineage>
</organism>
<evidence type="ECO:0000259" key="2">
    <source>
        <dbReference type="Pfam" id="PF07331"/>
    </source>
</evidence>
<feature type="transmembrane region" description="Helical" evidence="1">
    <location>
        <begin position="77"/>
        <end position="108"/>
    </location>
</feature>
<feature type="transmembrane region" description="Helical" evidence="1">
    <location>
        <begin position="39"/>
        <end position="57"/>
    </location>
</feature>
<evidence type="ECO:0000256" key="1">
    <source>
        <dbReference type="SAM" id="Phobius"/>
    </source>
</evidence>
<dbReference type="Proteomes" id="UP001196870">
    <property type="component" value="Unassembled WGS sequence"/>
</dbReference>
<name>A0ABS5F1R1_9PROT</name>
<reference evidence="4" key="1">
    <citation type="journal article" date="2021" name="Syst. Appl. Microbiol.">
        <title>Roseomonas hellenica sp. nov., isolated from roots of wild-growing Alkanna tinctoria.</title>
        <authorList>
            <person name="Rat A."/>
            <person name="Naranjo H.D."/>
            <person name="Lebbe L."/>
            <person name="Cnockaert M."/>
            <person name="Krigas N."/>
            <person name="Grigoriadou K."/>
            <person name="Maloupa E."/>
            <person name="Willems A."/>
        </authorList>
    </citation>
    <scope>NUCLEOTIDE SEQUENCE [LARGE SCALE GENOMIC DNA]</scope>
    <source>
        <strain evidence="4">LMG 31523</strain>
    </source>
</reference>
<dbReference type="InterPro" id="IPR009936">
    <property type="entry name" value="DUF1468"/>
</dbReference>
<comment type="caution">
    <text evidence="3">The sequence shown here is derived from an EMBL/GenBank/DDBJ whole genome shotgun (WGS) entry which is preliminary data.</text>
</comment>
<gene>
    <name evidence="3" type="ORF">GXW71_19225</name>
</gene>
<dbReference type="Pfam" id="PF07331">
    <property type="entry name" value="TctB"/>
    <property type="match status" value="1"/>
</dbReference>
<dbReference type="RefSeq" id="WP_211854172.1">
    <property type="nucleotide sequence ID" value="NZ_JAAGBB010000023.1"/>
</dbReference>
<protein>
    <submittedName>
        <fullName evidence="3">Tripartite tricarboxylate transporter TctB family protein</fullName>
    </submittedName>
</protein>
<sequence length="160" mass="16817">MTRTARCVALGGVIFAILAWREAAKLESWGWDGPGPGLLPQVLAVLMGILALAVLAWPGDPTTEPEGGARPWANRTFLTYGIAMLGIALALPWLGFVAPMLVATIAMLRFGEGTSWREALLYGLLLTAGIVLIFGTALGVPFPSGIAERALYSLGLVRGA</sequence>
<keyword evidence="1" id="KW-0812">Transmembrane</keyword>
<keyword evidence="4" id="KW-1185">Reference proteome</keyword>
<keyword evidence="1" id="KW-0472">Membrane</keyword>
<feature type="transmembrane region" description="Helical" evidence="1">
    <location>
        <begin position="120"/>
        <end position="142"/>
    </location>
</feature>
<proteinExistence type="predicted"/>
<keyword evidence="1" id="KW-1133">Transmembrane helix</keyword>
<evidence type="ECO:0000313" key="3">
    <source>
        <dbReference type="EMBL" id="MBR0666499.1"/>
    </source>
</evidence>
<dbReference type="EMBL" id="JAAGBB010000023">
    <property type="protein sequence ID" value="MBR0666499.1"/>
    <property type="molecule type" value="Genomic_DNA"/>
</dbReference>